<proteinExistence type="predicted"/>
<dbReference type="STRING" id="927083.DB32_002102"/>
<accession>A0A0F6YGP9</accession>
<dbReference type="PROSITE" id="PS50943">
    <property type="entry name" value="HTH_CROC1"/>
    <property type="match status" value="1"/>
</dbReference>
<reference evidence="2 3" key="1">
    <citation type="submission" date="2015-03" db="EMBL/GenBank/DDBJ databases">
        <title>Genome assembly of Sandaracinus amylolyticus DSM 53668.</title>
        <authorList>
            <person name="Sharma G."/>
            <person name="Subramanian S."/>
        </authorList>
    </citation>
    <scope>NUCLEOTIDE SEQUENCE [LARGE SCALE GENOMIC DNA]</scope>
    <source>
        <strain evidence="2 3">DSM 53668</strain>
    </source>
</reference>
<evidence type="ECO:0000313" key="2">
    <source>
        <dbReference type="EMBL" id="AKF04953.1"/>
    </source>
</evidence>
<dbReference type="KEGG" id="samy:DB32_002102"/>
<evidence type="ECO:0000259" key="1">
    <source>
        <dbReference type="PROSITE" id="PS50943"/>
    </source>
</evidence>
<dbReference type="SMART" id="SM00530">
    <property type="entry name" value="HTH_XRE"/>
    <property type="match status" value="2"/>
</dbReference>
<dbReference type="Proteomes" id="UP000034883">
    <property type="component" value="Chromosome"/>
</dbReference>
<dbReference type="InterPro" id="IPR001387">
    <property type="entry name" value="Cro/C1-type_HTH"/>
</dbReference>
<sequence>MASSSAETAWKRVTRATVRALRGKRSQRVASEKLGYETNVLYDWERGRRSPVTTEVVRLAALRAAPRWEKEPVRLPVAFADVRTLADVDGVASYLRAITSGHAVTRLASAIGVTRATLGRWLRGLSEPRFHEFLALVDACGALPDLVIDALGIDASTLPLPEGPRKRRSIEDAFESEPLLAVLIPALSVRSVQRAKDPVAELARGLDVPEARVLAALELCATLGIARKTRQGWALIPDDGPRVVSARRTKRFGVAFREMARSRALRPGFEGPIVVLQVDRERYERLQEHRRAIQQMLMELSTPLPTADRLVLVSVELHALFGDAP</sequence>
<feature type="domain" description="HTH cro/C1-type" evidence="1">
    <location>
        <begin position="107"/>
        <end position="147"/>
    </location>
</feature>
<organism evidence="2 3">
    <name type="scientific">Sandaracinus amylolyticus</name>
    <dbReference type="NCBI Taxonomy" id="927083"/>
    <lineage>
        <taxon>Bacteria</taxon>
        <taxon>Pseudomonadati</taxon>
        <taxon>Myxococcota</taxon>
        <taxon>Polyangia</taxon>
        <taxon>Polyangiales</taxon>
        <taxon>Sandaracinaceae</taxon>
        <taxon>Sandaracinus</taxon>
    </lineage>
</organism>
<dbReference type="EMBL" id="CP011125">
    <property type="protein sequence ID" value="AKF04953.1"/>
    <property type="molecule type" value="Genomic_DNA"/>
</dbReference>
<name>A0A0F6YGP9_9BACT</name>
<gene>
    <name evidence="2" type="ORF">DB32_002102</name>
</gene>
<protein>
    <recommendedName>
        <fullName evidence="1">HTH cro/C1-type domain-containing protein</fullName>
    </recommendedName>
</protein>
<dbReference type="CDD" id="cd00093">
    <property type="entry name" value="HTH_XRE"/>
    <property type="match status" value="1"/>
</dbReference>
<dbReference type="RefSeq" id="WP_053232241.1">
    <property type="nucleotide sequence ID" value="NZ_CP011125.1"/>
</dbReference>
<evidence type="ECO:0000313" key="3">
    <source>
        <dbReference type="Proteomes" id="UP000034883"/>
    </source>
</evidence>
<dbReference type="Pfam" id="PF13560">
    <property type="entry name" value="HTH_31"/>
    <property type="match status" value="1"/>
</dbReference>
<dbReference type="AlphaFoldDB" id="A0A0F6YGP9"/>
<keyword evidence="3" id="KW-1185">Reference proteome</keyword>
<dbReference type="OrthoDB" id="5495041at2"/>